<evidence type="ECO:0000256" key="11">
    <source>
        <dbReference type="SAM" id="SignalP"/>
    </source>
</evidence>
<feature type="domain" description="Carbohydrate binding" evidence="12">
    <location>
        <begin position="535"/>
        <end position="615"/>
    </location>
</feature>
<comment type="similarity">
    <text evidence="3">Belongs to the glycosyl hydrolase 9 (cellulase E) family.</text>
</comment>
<proteinExistence type="inferred from homology"/>
<reference evidence="13 14" key="1">
    <citation type="submission" date="2024-03" db="EMBL/GenBank/DDBJ databases">
        <title>WGS assembly of Saponaria officinalis var. Norfolk2.</title>
        <authorList>
            <person name="Jenkins J."/>
            <person name="Shu S."/>
            <person name="Grimwood J."/>
            <person name="Barry K."/>
            <person name="Goodstein D."/>
            <person name="Schmutz J."/>
            <person name="Leebens-Mack J."/>
            <person name="Osbourn A."/>
        </authorList>
    </citation>
    <scope>NUCLEOTIDE SEQUENCE [LARGE SCALE GENOMIC DNA]</scope>
    <source>
        <strain evidence="14">cv. Norfolk2</strain>
        <strain evidence="13">JIC</strain>
        <tissue evidence="13">Leaf</tissue>
    </source>
</reference>
<feature type="chain" id="PRO_5044717743" description="cellulase" evidence="11">
    <location>
        <begin position="32"/>
        <end position="627"/>
    </location>
</feature>
<dbReference type="SMART" id="SM01063">
    <property type="entry name" value="CBM49"/>
    <property type="match status" value="1"/>
</dbReference>
<evidence type="ECO:0000313" key="13">
    <source>
        <dbReference type="EMBL" id="KAK9663808.1"/>
    </source>
</evidence>
<evidence type="ECO:0000256" key="10">
    <source>
        <dbReference type="ARBA" id="ARBA00023326"/>
    </source>
</evidence>
<dbReference type="Gene3D" id="1.50.10.10">
    <property type="match status" value="1"/>
</dbReference>
<gene>
    <name evidence="13" type="ORF">RND81_14G000200</name>
</gene>
<dbReference type="GO" id="GO:0030246">
    <property type="term" value="F:carbohydrate binding"/>
    <property type="evidence" value="ECO:0007669"/>
    <property type="project" value="InterPro"/>
</dbReference>
<dbReference type="Proteomes" id="UP001443914">
    <property type="component" value="Unassembled WGS sequence"/>
</dbReference>
<accession>A0AAW1GLG1</accession>
<dbReference type="GO" id="GO:0005576">
    <property type="term" value="C:extracellular region"/>
    <property type="evidence" value="ECO:0007669"/>
    <property type="project" value="UniProtKB-SubCell"/>
</dbReference>
<dbReference type="InterPro" id="IPR012341">
    <property type="entry name" value="6hp_glycosidase-like_sf"/>
</dbReference>
<organism evidence="13 14">
    <name type="scientific">Saponaria officinalis</name>
    <name type="common">Common soapwort</name>
    <name type="synonym">Lychnis saponaria</name>
    <dbReference type="NCBI Taxonomy" id="3572"/>
    <lineage>
        <taxon>Eukaryota</taxon>
        <taxon>Viridiplantae</taxon>
        <taxon>Streptophyta</taxon>
        <taxon>Embryophyta</taxon>
        <taxon>Tracheophyta</taxon>
        <taxon>Spermatophyta</taxon>
        <taxon>Magnoliopsida</taxon>
        <taxon>eudicotyledons</taxon>
        <taxon>Gunneridae</taxon>
        <taxon>Pentapetalae</taxon>
        <taxon>Caryophyllales</taxon>
        <taxon>Caryophyllaceae</taxon>
        <taxon>Caryophylleae</taxon>
        <taxon>Saponaria</taxon>
    </lineage>
</organism>
<evidence type="ECO:0000256" key="9">
    <source>
        <dbReference type="ARBA" id="ARBA00023295"/>
    </source>
</evidence>
<keyword evidence="9" id="KW-0326">Glycosidase</keyword>
<comment type="subcellular location">
    <subcellularLocation>
        <location evidence="2">Secreted</location>
    </subcellularLocation>
</comment>
<dbReference type="AlphaFoldDB" id="A0AAW1GLG1"/>
<evidence type="ECO:0000256" key="5">
    <source>
        <dbReference type="ARBA" id="ARBA00022525"/>
    </source>
</evidence>
<evidence type="ECO:0000256" key="7">
    <source>
        <dbReference type="ARBA" id="ARBA00023001"/>
    </source>
</evidence>
<name>A0AAW1GLG1_SAPOF</name>
<protein>
    <recommendedName>
        <fullName evidence="4">cellulase</fullName>
        <ecNumber evidence="4">3.2.1.4</ecNumber>
    </recommendedName>
</protein>
<dbReference type="InterPro" id="IPR019028">
    <property type="entry name" value="CBM_49"/>
</dbReference>
<evidence type="ECO:0000256" key="1">
    <source>
        <dbReference type="ARBA" id="ARBA00000966"/>
    </source>
</evidence>
<dbReference type="FunFam" id="1.50.10.10:FF:000020">
    <property type="entry name" value="Endoglucanase"/>
    <property type="match status" value="1"/>
</dbReference>
<evidence type="ECO:0000313" key="14">
    <source>
        <dbReference type="Proteomes" id="UP001443914"/>
    </source>
</evidence>
<keyword evidence="7" id="KW-0136">Cellulose degradation</keyword>
<dbReference type="GO" id="GO:0008810">
    <property type="term" value="F:cellulase activity"/>
    <property type="evidence" value="ECO:0007669"/>
    <property type="project" value="UniProtKB-EC"/>
</dbReference>
<keyword evidence="11" id="KW-0732">Signal</keyword>
<evidence type="ECO:0000256" key="6">
    <source>
        <dbReference type="ARBA" id="ARBA00022801"/>
    </source>
</evidence>
<evidence type="ECO:0000256" key="4">
    <source>
        <dbReference type="ARBA" id="ARBA00012601"/>
    </source>
</evidence>
<comment type="catalytic activity">
    <reaction evidence="1">
        <text>Endohydrolysis of (1-&gt;4)-beta-D-glucosidic linkages in cellulose, lichenin and cereal beta-D-glucans.</text>
        <dbReference type="EC" id="3.2.1.4"/>
    </reaction>
</comment>
<dbReference type="EMBL" id="JBDFQZ010000014">
    <property type="protein sequence ID" value="KAK9663808.1"/>
    <property type="molecule type" value="Genomic_DNA"/>
</dbReference>
<keyword evidence="14" id="KW-1185">Reference proteome</keyword>
<dbReference type="Pfam" id="PF00759">
    <property type="entry name" value="Glyco_hydro_9"/>
    <property type="match status" value="1"/>
</dbReference>
<dbReference type="InterPro" id="IPR001701">
    <property type="entry name" value="Glyco_hydro_9"/>
</dbReference>
<keyword evidence="5" id="KW-0964">Secreted</keyword>
<dbReference type="PANTHER" id="PTHR22298">
    <property type="entry name" value="ENDO-1,4-BETA-GLUCANASE"/>
    <property type="match status" value="1"/>
</dbReference>
<sequence>MELRPSSQGGSSYRVLISLILALEVVNLVSGFDYGDALGMTFKFFEAQRSGKLPYNNGINWRADSGLRDGFSEGVDLVGGYYDAGDHVKFGLPMAYSVTMMSWAAVDFSKDLIAVNQMDNALSAIKWGTDYFLKAHTDPDVLWSQVGDGASDHYCWERAEDMTTSRTAYKIDSSNPGSDLAGETAAALAASSLAFKPYNSSYSLLLLHHAEQLFDFTDTFRGLYDDSIPNAREFYTTSGYTDELLWAAAWLYRATNKESYLNYVVENGESMGGTGWAVREFSWDNKYAGVQILLSKVLLEGKGESCTSTLKQYQAKADYFTCACLQKNNGYNVQLTPGGLVYVRQWNNLQYASSSAFLVVVYSEYLSAAKATISCPDGILKPQNLLDFSKSQADYFLGNNPESMSYLVGYGSNYPVHVHHRGASIPSISVLSSAVGCVQGYESWYHLSSRDPNVIYGALVGGPDNNDNFVDDRSNYEQTEPTLSGTAPLIGLFAKLRSSCGYSGPNNAPNTPYAATPASYHKNLQFKSPSSDVPVKFLHSITATWTDKGKTSYRHRVIVKNTSSKTIRDVKLKIENLWGPIYGVIQTREKNIYKAPTQVRVLHSGEEFTFVYIQGGPQAKVEIFSYN</sequence>
<evidence type="ECO:0000256" key="3">
    <source>
        <dbReference type="ARBA" id="ARBA00007072"/>
    </source>
</evidence>
<keyword evidence="10" id="KW-0624">Polysaccharide degradation</keyword>
<evidence type="ECO:0000256" key="8">
    <source>
        <dbReference type="ARBA" id="ARBA00023277"/>
    </source>
</evidence>
<dbReference type="EC" id="3.2.1.4" evidence="4"/>
<dbReference type="SUPFAM" id="SSF48208">
    <property type="entry name" value="Six-hairpin glycosidases"/>
    <property type="match status" value="1"/>
</dbReference>
<dbReference type="GO" id="GO:0030245">
    <property type="term" value="P:cellulose catabolic process"/>
    <property type="evidence" value="ECO:0007669"/>
    <property type="project" value="UniProtKB-KW"/>
</dbReference>
<evidence type="ECO:0000256" key="2">
    <source>
        <dbReference type="ARBA" id="ARBA00004613"/>
    </source>
</evidence>
<keyword evidence="8" id="KW-0119">Carbohydrate metabolism</keyword>
<dbReference type="InterPro" id="IPR008928">
    <property type="entry name" value="6-hairpin_glycosidase_sf"/>
</dbReference>
<comment type="caution">
    <text evidence="13">The sequence shown here is derived from an EMBL/GenBank/DDBJ whole genome shotgun (WGS) entry which is preliminary data.</text>
</comment>
<keyword evidence="6" id="KW-0378">Hydrolase</keyword>
<dbReference type="Pfam" id="PF09478">
    <property type="entry name" value="CBM49"/>
    <property type="match status" value="1"/>
</dbReference>
<dbReference type="EMBL" id="JBDFQZ010000014">
    <property type="protein sequence ID" value="KAK9663809.1"/>
    <property type="molecule type" value="Genomic_DNA"/>
</dbReference>
<evidence type="ECO:0000259" key="12">
    <source>
        <dbReference type="SMART" id="SM01063"/>
    </source>
</evidence>
<feature type="signal peptide" evidence="11">
    <location>
        <begin position="1"/>
        <end position="31"/>
    </location>
</feature>